<feature type="region of interest" description="Disordered" evidence="5">
    <location>
        <begin position="1"/>
        <end position="54"/>
    </location>
</feature>
<evidence type="ECO:0000256" key="5">
    <source>
        <dbReference type="SAM" id="MobiDB-lite"/>
    </source>
</evidence>
<accession>A0A7S1PIS4</accession>
<dbReference type="GO" id="GO:0005634">
    <property type="term" value="C:nucleus"/>
    <property type="evidence" value="ECO:0007669"/>
    <property type="project" value="TreeGrafter"/>
</dbReference>
<evidence type="ECO:0000259" key="6">
    <source>
        <dbReference type="Pfam" id="PF13476"/>
    </source>
</evidence>
<evidence type="ECO:0000256" key="4">
    <source>
        <dbReference type="SAM" id="Coils"/>
    </source>
</evidence>
<evidence type="ECO:0000256" key="1">
    <source>
        <dbReference type="ARBA" id="ARBA00010171"/>
    </source>
</evidence>
<organism evidence="7">
    <name type="scientific">Percolomonas cosmopolitus</name>
    <dbReference type="NCBI Taxonomy" id="63605"/>
    <lineage>
        <taxon>Eukaryota</taxon>
        <taxon>Discoba</taxon>
        <taxon>Heterolobosea</taxon>
        <taxon>Tetramitia</taxon>
        <taxon>Eutetramitia</taxon>
        <taxon>Percolomonadidae</taxon>
        <taxon>Percolomonas</taxon>
    </lineage>
</organism>
<reference evidence="7" key="1">
    <citation type="submission" date="2021-01" db="EMBL/GenBank/DDBJ databases">
        <authorList>
            <person name="Corre E."/>
            <person name="Pelletier E."/>
            <person name="Niang G."/>
            <person name="Scheremetjew M."/>
            <person name="Finn R."/>
            <person name="Kale V."/>
            <person name="Holt S."/>
            <person name="Cochrane G."/>
            <person name="Meng A."/>
            <person name="Brown T."/>
            <person name="Cohen L."/>
        </authorList>
    </citation>
    <scope>NUCLEOTIDE SEQUENCE</scope>
    <source>
        <strain evidence="7">WS</strain>
    </source>
</reference>
<feature type="compositionally biased region" description="Basic residues" evidence="5">
    <location>
        <begin position="1"/>
        <end position="10"/>
    </location>
</feature>
<dbReference type="GO" id="GO:0030915">
    <property type="term" value="C:Smc5-Smc6 complex"/>
    <property type="evidence" value="ECO:0007669"/>
    <property type="project" value="TreeGrafter"/>
</dbReference>
<evidence type="ECO:0000313" key="7">
    <source>
        <dbReference type="EMBL" id="CAD9084261.1"/>
    </source>
</evidence>
<gene>
    <name evidence="7" type="ORF">PCOS0759_LOCUS7515</name>
</gene>
<comment type="similarity">
    <text evidence="1">Belongs to the SMC family. SMC5 subfamily.</text>
</comment>
<feature type="compositionally biased region" description="Polar residues" evidence="5">
    <location>
        <begin position="45"/>
        <end position="54"/>
    </location>
</feature>
<dbReference type="PANTHER" id="PTHR45916:SF1">
    <property type="entry name" value="STRUCTURAL MAINTENANCE OF CHROMOSOMES PROTEIN 5"/>
    <property type="match status" value="1"/>
</dbReference>
<dbReference type="Pfam" id="PF13476">
    <property type="entry name" value="AAA_23"/>
    <property type="match status" value="1"/>
</dbReference>
<dbReference type="GO" id="GO:0000724">
    <property type="term" value="P:double-strand break repair via homologous recombination"/>
    <property type="evidence" value="ECO:0007669"/>
    <property type="project" value="TreeGrafter"/>
</dbReference>
<protein>
    <recommendedName>
        <fullName evidence="2">Structural maintenance of chromosomes protein 5</fullName>
    </recommendedName>
</protein>
<feature type="coiled-coil region" evidence="4">
    <location>
        <begin position="695"/>
        <end position="753"/>
    </location>
</feature>
<keyword evidence="3 4" id="KW-0175">Coiled coil</keyword>
<sequence length="1104" mass="128590">MSLSSRKRPRSPSSTLPSHRQDSSSIHTSPNSSHNHYNHHTNNNGAVTTSGSTNLPRTNFHLDANDIPPFRPGCIKKITLQNFMTYDDVEFRPGPGLNLVLGPNGTGKSSIVSAICVGLGGNPRVLGRASKVRDYVKHGKDKAWIEVELVDKNLEPLLIRRTFKAKTATSSWRINGKPAKNQDVEELIASFNIQLDNLTQFLPQDKVAMFAAMGPVELLQSTQKAVLKPEVIEKQQQLIEKQQMFLQSSTTVNNYVQQISQLKKQNEGIERDVARYLERQKHLEKAEQLRVRKVFMEFSAMQIEGKKLLEHKKEAEKKLEEISSLMAPTMEQLKELQKKQKELDREEYKKNTEMKRIQTKIDQLTSRLEKASNGYNQKKSELEKVDNRESDREKQRQHYQRAIENYHQKLEKSSNFADKEEKEKAIKEKCNALQAERGEYDEQRSAIQDKQRSIEHDVQSVKYELQRLRQHDQRILTSVKQLNRNAYELYNWIIRNKDQFEMPNELFFVPLVVNIKNRLHATYFESSVAKNFQFGFVTPSVRDSDIIQEEIKRRSVQITVLRVDPRAQKQDQPRYSTEELNRFGLTAYLDQVVEAPAAVMRALCDVSSINTVLFSERANLQVEEIAKHLPNARTVFEPQMRHFISTSRYSNNTSIRSDPLRAARLFVGIDRARTHDMQQQMQVKNAEHAELTRQVEVVEASMHQIDVKLEEYRNQRREIYRYFQERKKWESQAKRYERELQKLSKEENVEAIKEGIHAKMREFNKERMRLVEHIRDNLTIMFKVDFSTDIYPILKSKLKDEENQVIQQQSQFTEEKQRAEASVAQYSASFDHVRAQLRTCKTRAIEKRNEYMEKQNIDDDAMRTLLNGLPDDLQTINDQIIIEETAANAIMENQNVIREYEKRKQDIIKMEKELEEFTKENSTMEAVIKQIEDEWATPLRKCVVELNQTFQQYTRNFGIAGEVHLKPHESDYAKWEIQIKVKFRDNEPLAVLSKSRQSGGERSVTTILYLLALQVINKSPFRVVDEINQGMDPINERKIFHQMLKSCTGKDVPQSFLITPKLLPDLVPHDANNITILFIFNGAFGLDADDVRTFNKKHKKGLKL</sequence>
<name>A0A7S1PIS4_9EUKA</name>
<feature type="coiled-coil region" evidence="4">
    <location>
        <begin position="893"/>
        <end position="934"/>
    </location>
</feature>
<dbReference type="InterPro" id="IPR027417">
    <property type="entry name" value="P-loop_NTPase"/>
</dbReference>
<evidence type="ECO:0000256" key="3">
    <source>
        <dbReference type="ARBA" id="ARBA00023054"/>
    </source>
</evidence>
<feature type="region of interest" description="Disordered" evidence="5">
    <location>
        <begin position="368"/>
        <end position="398"/>
    </location>
</feature>
<dbReference type="EMBL" id="HBGD01009118">
    <property type="protein sequence ID" value="CAD9084261.1"/>
    <property type="molecule type" value="Transcribed_RNA"/>
</dbReference>
<dbReference type="Gene3D" id="3.40.50.300">
    <property type="entry name" value="P-loop containing nucleotide triphosphate hydrolases"/>
    <property type="match status" value="2"/>
</dbReference>
<feature type="compositionally biased region" description="Basic and acidic residues" evidence="5">
    <location>
        <begin position="378"/>
        <end position="396"/>
    </location>
</feature>
<feature type="compositionally biased region" description="Low complexity" evidence="5">
    <location>
        <begin position="11"/>
        <end position="44"/>
    </location>
</feature>
<dbReference type="GO" id="GO:0003697">
    <property type="term" value="F:single-stranded DNA binding"/>
    <property type="evidence" value="ECO:0007669"/>
    <property type="project" value="TreeGrafter"/>
</dbReference>
<feature type="coiled-coil region" evidence="4">
    <location>
        <begin position="252"/>
        <end position="286"/>
    </location>
</feature>
<dbReference type="InterPro" id="IPR038729">
    <property type="entry name" value="Rad50/SbcC_AAA"/>
</dbReference>
<dbReference type="SUPFAM" id="SSF52540">
    <property type="entry name" value="P-loop containing nucleoside triphosphate hydrolases"/>
    <property type="match status" value="2"/>
</dbReference>
<dbReference type="PANTHER" id="PTHR45916">
    <property type="entry name" value="STRUCTURAL MAINTENANCE OF CHROMOSOMES PROTEIN 5"/>
    <property type="match status" value="1"/>
</dbReference>
<evidence type="ECO:0000256" key="2">
    <source>
        <dbReference type="ARBA" id="ARBA00018687"/>
    </source>
</evidence>
<proteinExistence type="inferred from homology"/>
<dbReference type="AlphaFoldDB" id="A0A7S1PIS4"/>
<feature type="domain" description="Rad50/SbcC-type AAA" evidence="6">
    <location>
        <begin position="77"/>
        <end position="278"/>
    </location>
</feature>